<reference evidence="3" key="1">
    <citation type="journal article" date="2021" name="Genome Biol. Evol.">
        <title>The assembled and annotated genome of the fairy-ring fungus Marasmius oreades.</title>
        <authorList>
            <person name="Hiltunen M."/>
            <person name="Ament-Velasquez S.L."/>
            <person name="Johannesson H."/>
        </authorList>
    </citation>
    <scope>NUCLEOTIDE SEQUENCE</scope>
    <source>
        <strain evidence="3">03SP1</strain>
    </source>
</reference>
<dbReference type="EMBL" id="CM032183">
    <property type="protein sequence ID" value="KAG7095514.1"/>
    <property type="molecule type" value="Genomic_DNA"/>
</dbReference>
<keyword evidence="4" id="KW-1185">Reference proteome</keyword>
<protein>
    <recommendedName>
        <fullName evidence="2">Aminotransferase class V domain-containing protein</fullName>
    </recommendedName>
</protein>
<dbReference type="PANTHER" id="PTHR43092">
    <property type="entry name" value="L-CYSTEINE DESULFHYDRASE"/>
    <property type="match status" value="1"/>
</dbReference>
<sequence length="451" mass="51264">MSMTMADDFITHPQSFDKSKSPPELGHSMLEYFAFEKDYTNMNNGSYGSAPTYVLEAAKAFSAQAEAKPDLFHRLSYIPLLKSARQKVANLVGVADVDEVVFVPNASHGVGTVLRNFIWEKGDVLVTCNTTYNAISRAVQYLSDVPPHPEVSQFTILLPDTTHAKLIEDWRRYLRSLTECRNRVNPKGKIVAVIDAIVSNPGIHLPWKEMTKICKEENVWSLIDAAHAIGQEVNIDLNEANPDFWISNCHKWLFTKRSAAVMYVPKRNQHIIKTTFPTSHAYISPDKRNGRYNFVEQFEWNGTIDWSNYLSVHAALDFREWIGGEEKINAYCRHLAIEGGRKLAETMGTEMLDVTENQEFTLNMTNVALPLSPRVPFTVEVDMKFKRKMLLGKKTFGAHFVHNGRWGVRASAQVWLEVSDFEELGKAYLDVCAEIEKEVLTEKEPLSELEK</sequence>
<dbReference type="InterPro" id="IPR015424">
    <property type="entry name" value="PyrdxlP-dep_Trfase"/>
</dbReference>
<accession>A0A9P7S4X0</accession>
<dbReference type="Gene3D" id="3.90.1150.10">
    <property type="entry name" value="Aspartate Aminotransferase, domain 1"/>
    <property type="match status" value="1"/>
</dbReference>
<comment type="caution">
    <text evidence="3">The sequence shown here is derived from an EMBL/GenBank/DDBJ whole genome shotgun (WGS) entry which is preliminary data.</text>
</comment>
<organism evidence="3 4">
    <name type="scientific">Marasmius oreades</name>
    <name type="common">fairy-ring Marasmius</name>
    <dbReference type="NCBI Taxonomy" id="181124"/>
    <lineage>
        <taxon>Eukaryota</taxon>
        <taxon>Fungi</taxon>
        <taxon>Dikarya</taxon>
        <taxon>Basidiomycota</taxon>
        <taxon>Agaricomycotina</taxon>
        <taxon>Agaricomycetes</taxon>
        <taxon>Agaricomycetidae</taxon>
        <taxon>Agaricales</taxon>
        <taxon>Marasmiineae</taxon>
        <taxon>Marasmiaceae</taxon>
        <taxon>Marasmius</taxon>
    </lineage>
</organism>
<dbReference type="Proteomes" id="UP001049176">
    <property type="component" value="Chromosome 3"/>
</dbReference>
<evidence type="ECO:0000259" key="2">
    <source>
        <dbReference type="Pfam" id="PF00266"/>
    </source>
</evidence>
<evidence type="ECO:0000313" key="3">
    <source>
        <dbReference type="EMBL" id="KAG7095514.1"/>
    </source>
</evidence>
<feature type="domain" description="Aminotransferase class V" evidence="2">
    <location>
        <begin position="50"/>
        <end position="358"/>
    </location>
</feature>
<dbReference type="AlphaFoldDB" id="A0A9P7S4X0"/>
<dbReference type="RefSeq" id="XP_043011984.1">
    <property type="nucleotide sequence ID" value="XM_043150894.1"/>
</dbReference>
<dbReference type="GeneID" id="66075328"/>
<proteinExistence type="predicted"/>
<evidence type="ECO:0000313" key="4">
    <source>
        <dbReference type="Proteomes" id="UP001049176"/>
    </source>
</evidence>
<dbReference type="InterPro" id="IPR015421">
    <property type="entry name" value="PyrdxlP-dep_Trfase_major"/>
</dbReference>
<evidence type="ECO:0000256" key="1">
    <source>
        <dbReference type="ARBA" id="ARBA00022898"/>
    </source>
</evidence>
<name>A0A9P7S4X0_9AGAR</name>
<keyword evidence="1" id="KW-0663">Pyridoxal phosphate</keyword>
<dbReference type="Gene3D" id="3.40.640.10">
    <property type="entry name" value="Type I PLP-dependent aspartate aminotransferase-like (Major domain)"/>
    <property type="match status" value="1"/>
</dbReference>
<gene>
    <name evidence="3" type="ORF">E1B28_006252</name>
</gene>
<dbReference type="InterPro" id="IPR000192">
    <property type="entry name" value="Aminotrans_V_dom"/>
</dbReference>
<dbReference type="KEGG" id="more:E1B28_006252"/>
<dbReference type="SUPFAM" id="SSF53383">
    <property type="entry name" value="PLP-dependent transferases"/>
    <property type="match status" value="1"/>
</dbReference>
<dbReference type="InterPro" id="IPR015422">
    <property type="entry name" value="PyrdxlP-dep_Trfase_small"/>
</dbReference>
<dbReference type="Pfam" id="PF00266">
    <property type="entry name" value="Aminotran_5"/>
    <property type="match status" value="1"/>
</dbReference>
<dbReference type="OrthoDB" id="5978656at2759"/>
<dbReference type="PANTHER" id="PTHR43092:SF2">
    <property type="entry name" value="HERCYNYLCYSTEINE SULFOXIDE LYASE"/>
    <property type="match status" value="1"/>
</dbReference>